<dbReference type="Pfam" id="PF00202">
    <property type="entry name" value="Aminotran_3"/>
    <property type="match status" value="1"/>
</dbReference>
<dbReference type="GO" id="GO:0005829">
    <property type="term" value="C:cytosol"/>
    <property type="evidence" value="ECO:0007669"/>
    <property type="project" value="TreeGrafter"/>
</dbReference>
<comment type="similarity">
    <text evidence="2 4">Belongs to the class-III pyridoxal-phosphate-dependent aminotransferase family.</text>
</comment>
<evidence type="ECO:0000256" key="1">
    <source>
        <dbReference type="ARBA" id="ARBA00001933"/>
    </source>
</evidence>
<dbReference type="InterPro" id="IPR015422">
    <property type="entry name" value="PyrdxlP-dep_Trfase_small"/>
</dbReference>
<gene>
    <name evidence="5" type="ORF">SOMG_02447</name>
</gene>
<dbReference type="PANTHER" id="PTHR43094">
    <property type="entry name" value="AMINOTRANSFERASE"/>
    <property type="match status" value="1"/>
</dbReference>
<dbReference type="GO" id="GO:0030170">
    <property type="term" value="F:pyridoxal phosphate binding"/>
    <property type="evidence" value="ECO:0007669"/>
    <property type="project" value="InterPro"/>
</dbReference>
<dbReference type="NCBIfam" id="NF005685">
    <property type="entry name" value="PRK07483.1"/>
    <property type="match status" value="1"/>
</dbReference>
<name>A0AAE9WA82_9SCHI</name>
<dbReference type="GO" id="GO:0008483">
    <property type="term" value="F:transaminase activity"/>
    <property type="evidence" value="ECO:0007669"/>
    <property type="project" value="UniProtKB-KW"/>
</dbReference>
<dbReference type="InterPro" id="IPR015421">
    <property type="entry name" value="PyrdxlP-dep_Trfase_major"/>
</dbReference>
<dbReference type="Proteomes" id="UP001212411">
    <property type="component" value="Chromosome 1"/>
</dbReference>
<dbReference type="SUPFAM" id="SSF53383">
    <property type="entry name" value="PLP-dependent transferases"/>
    <property type="match status" value="1"/>
</dbReference>
<dbReference type="InterPro" id="IPR005814">
    <property type="entry name" value="Aminotrans_3"/>
</dbReference>
<evidence type="ECO:0000313" key="6">
    <source>
        <dbReference type="Proteomes" id="UP001212411"/>
    </source>
</evidence>
<evidence type="ECO:0000313" key="5">
    <source>
        <dbReference type="EMBL" id="WBW72465.1"/>
    </source>
</evidence>
<evidence type="ECO:0000256" key="2">
    <source>
        <dbReference type="ARBA" id="ARBA00008954"/>
    </source>
</evidence>
<organism evidence="5 6">
    <name type="scientific">Schizosaccharomyces osmophilus</name>
    <dbReference type="NCBI Taxonomy" id="2545709"/>
    <lineage>
        <taxon>Eukaryota</taxon>
        <taxon>Fungi</taxon>
        <taxon>Dikarya</taxon>
        <taxon>Ascomycota</taxon>
        <taxon>Taphrinomycotina</taxon>
        <taxon>Schizosaccharomycetes</taxon>
        <taxon>Schizosaccharomycetales</taxon>
        <taxon>Schizosaccharomycetaceae</taxon>
        <taxon>Schizosaccharomyces</taxon>
    </lineage>
</organism>
<dbReference type="PANTHER" id="PTHR43094:SF1">
    <property type="entry name" value="AMINOTRANSFERASE CLASS-III"/>
    <property type="match status" value="1"/>
</dbReference>
<keyword evidence="3 4" id="KW-0663">Pyridoxal phosphate</keyword>
<dbReference type="RefSeq" id="XP_056036708.1">
    <property type="nucleotide sequence ID" value="XM_056181239.1"/>
</dbReference>
<comment type="cofactor">
    <cofactor evidence="1">
        <name>pyridoxal 5'-phosphate</name>
        <dbReference type="ChEBI" id="CHEBI:597326"/>
    </cofactor>
</comment>
<dbReference type="AlphaFoldDB" id="A0AAE9WA82"/>
<keyword evidence="5" id="KW-0032">Aminotransferase</keyword>
<dbReference type="Gene3D" id="3.40.640.10">
    <property type="entry name" value="Type I PLP-dependent aspartate aminotransferase-like (Major domain)"/>
    <property type="match status" value="1"/>
</dbReference>
<dbReference type="KEGG" id="som:SOMG_02447"/>
<dbReference type="GeneID" id="80875928"/>
<evidence type="ECO:0000256" key="3">
    <source>
        <dbReference type="ARBA" id="ARBA00022898"/>
    </source>
</evidence>
<dbReference type="InterPro" id="IPR015424">
    <property type="entry name" value="PyrdxlP-dep_Trfase"/>
</dbReference>
<sequence length="447" mass="49503">MSVHDLLYLVPNSTPPKVVRGEGVNLYTDDNKKIIDGTGGAAVSSLGYGNREVIESMKTQAEKVCYVHNMAFTNEPAEELAHILVSQHPDVFARAYFANSGSEAVEAALKFALQYWQLRGEPERTHFVSRKQSYHGNTLFALGIGKMVSRRAPYVGVFPKVTSYVDPCYAYRCKKEGETDEQYVYRLEKQLEDEFLVVGPNRIAAFIAETVPGTCLGCATPVDGYFKAVRRVCDKFDILLILDEVMCGLGRTGTFHAWEQEGITPDLQTNAKTLAAGYQPISSVLVSHRVYKAFEESNAQLANFHTYQAHPLACSAAVTVQKIMLREKLVDKVAAIGKYLDEQLHKTFDSHPHVGDIRGRGVFWGLEFVKDKKSKQWFDPKYKVGALISKVGIKNGAFLNPGAGTYDGVHGDHIMVAPPYIITKEEVDTLISILAKSIDEAIASLPN</sequence>
<accession>A0AAE9WA82</accession>
<keyword evidence="6" id="KW-1185">Reference proteome</keyword>
<reference evidence="5 6" key="1">
    <citation type="journal article" date="2023" name="G3 (Bethesda)">
        <title>A high-quality reference genome for the fission yeast Schizosaccharomyces osmophilus.</title>
        <authorList>
            <person name="Jia G.S."/>
            <person name="Zhang W.C."/>
            <person name="Liang Y."/>
            <person name="Liu X.H."/>
            <person name="Rhind N."/>
            <person name="Pidoux A."/>
            <person name="Brysch-Herzberg M."/>
            <person name="Du L.L."/>
        </authorList>
    </citation>
    <scope>NUCLEOTIDE SEQUENCE [LARGE SCALE GENOMIC DNA]</scope>
    <source>
        <strain evidence="5 6">CBS 15793</strain>
    </source>
</reference>
<keyword evidence="5" id="KW-0808">Transferase</keyword>
<dbReference type="CDD" id="cd00610">
    <property type="entry name" value="OAT_like"/>
    <property type="match status" value="1"/>
</dbReference>
<dbReference type="FunFam" id="3.40.640.10:FF:000004">
    <property type="entry name" value="Acetylornithine aminotransferase"/>
    <property type="match status" value="1"/>
</dbReference>
<dbReference type="EMBL" id="CP115611">
    <property type="protein sequence ID" value="WBW72465.1"/>
    <property type="molecule type" value="Genomic_DNA"/>
</dbReference>
<proteinExistence type="inferred from homology"/>
<evidence type="ECO:0000256" key="4">
    <source>
        <dbReference type="RuleBase" id="RU003560"/>
    </source>
</evidence>
<dbReference type="Gene3D" id="3.90.1150.10">
    <property type="entry name" value="Aspartate Aminotransferase, domain 1"/>
    <property type="match status" value="1"/>
</dbReference>
<protein>
    <submittedName>
        <fullName evidence="5">Aminotransferase class-III</fullName>
    </submittedName>
</protein>